<feature type="domain" description="Pyridoxamine 5'-phosphate oxidase N-terminal" evidence="1">
    <location>
        <begin position="7"/>
        <end position="170"/>
    </location>
</feature>
<accession>A0A9P0QS58</accession>
<dbReference type="EMBL" id="CAKXYY010000010">
    <property type="protein sequence ID" value="CAH2353403.1"/>
    <property type="molecule type" value="Genomic_DNA"/>
</dbReference>
<dbReference type="InterPro" id="IPR011576">
    <property type="entry name" value="Pyridox_Oxase_N"/>
</dbReference>
<dbReference type="AlphaFoldDB" id="A0A9P0QS58"/>
<keyword evidence="3" id="KW-1185">Reference proteome</keyword>
<dbReference type="Pfam" id="PF01243">
    <property type="entry name" value="PNPOx_N"/>
    <property type="match status" value="1"/>
</dbReference>
<proteinExistence type="predicted"/>
<dbReference type="OrthoDB" id="5300823at2759"/>
<dbReference type="GO" id="GO:0005737">
    <property type="term" value="C:cytoplasm"/>
    <property type="evidence" value="ECO:0007669"/>
    <property type="project" value="TreeGrafter"/>
</dbReference>
<dbReference type="GO" id="GO:0005634">
    <property type="term" value="C:nucleus"/>
    <property type="evidence" value="ECO:0007669"/>
    <property type="project" value="TreeGrafter"/>
</dbReference>
<dbReference type="InterPro" id="IPR052841">
    <property type="entry name" value="PMP_oxidase-like"/>
</dbReference>
<dbReference type="SUPFAM" id="SSF50475">
    <property type="entry name" value="FMN-binding split barrel"/>
    <property type="match status" value="1"/>
</dbReference>
<dbReference type="PANTHER" id="PTHR28040">
    <property type="entry name" value="PYRIDOXAMINE 5'-PHOSPHATE OXIDASE YLR456W HOMOLOG-RELATED"/>
    <property type="match status" value="1"/>
</dbReference>
<evidence type="ECO:0000259" key="1">
    <source>
        <dbReference type="Pfam" id="PF01243"/>
    </source>
</evidence>
<dbReference type="PANTHER" id="PTHR28040:SF1">
    <property type="entry name" value="PYRIDOXAMINE 5'-PHOSPHATE OXIDASE YLR456W HOMOLOG-RELATED"/>
    <property type="match status" value="1"/>
</dbReference>
<dbReference type="InterPro" id="IPR012349">
    <property type="entry name" value="Split_barrel_FMN-bd"/>
</dbReference>
<gene>
    <name evidence="2" type="ORF">CLIB1423_10S04236</name>
</gene>
<protein>
    <submittedName>
        <fullName evidence="2">Pyridoxamine 5'-phosphate oxidase homolog</fullName>
    </submittedName>
</protein>
<reference evidence="2" key="1">
    <citation type="submission" date="2022-03" db="EMBL/GenBank/DDBJ databases">
        <authorList>
            <person name="Legras J.-L."/>
            <person name="Devillers H."/>
            <person name="Grondin C."/>
        </authorList>
    </citation>
    <scope>NUCLEOTIDE SEQUENCE</scope>
    <source>
        <strain evidence="2">CLIB 1423</strain>
    </source>
</reference>
<name>A0A9P0QS58_9ASCO</name>
<dbReference type="Gene3D" id="2.30.110.10">
    <property type="entry name" value="Electron Transport, Fmn-binding Protein, Chain A"/>
    <property type="match status" value="1"/>
</dbReference>
<dbReference type="Proteomes" id="UP000837801">
    <property type="component" value="Unassembled WGS sequence"/>
</dbReference>
<organism evidence="2 3">
    <name type="scientific">[Candida] railenensis</name>
    <dbReference type="NCBI Taxonomy" id="45579"/>
    <lineage>
        <taxon>Eukaryota</taxon>
        <taxon>Fungi</taxon>
        <taxon>Dikarya</taxon>
        <taxon>Ascomycota</taxon>
        <taxon>Saccharomycotina</taxon>
        <taxon>Pichiomycetes</taxon>
        <taxon>Debaryomycetaceae</taxon>
        <taxon>Kurtzmaniella</taxon>
    </lineage>
</organism>
<evidence type="ECO:0000313" key="2">
    <source>
        <dbReference type="EMBL" id="CAH2353403.1"/>
    </source>
</evidence>
<comment type="caution">
    <text evidence="2">The sequence shown here is derived from an EMBL/GenBank/DDBJ whole genome shotgun (WGS) entry which is preliminary data.</text>
</comment>
<evidence type="ECO:0000313" key="3">
    <source>
        <dbReference type="Proteomes" id="UP000837801"/>
    </source>
</evidence>
<sequence>MPSELLPESVTNLLKSTRFLHLATCHENIPHVSLMNYTYFRDPESDYIIITTPRNTTKFENIIANPNVSLLVHDWISAKATTSQPEEIREDTASTSSGRRNSLYELLTNLNKTEISSVSVMISGKAQILDQSSEKFDFYKSLHSNNSSIDQNQAKNYIECADNALIVIKIEGCKVTDTDNNIQEYQK</sequence>